<accession>A0A8K0G949</accession>
<dbReference type="EMBL" id="VTPC01060584">
    <property type="protein sequence ID" value="KAF2889918.1"/>
    <property type="molecule type" value="Genomic_DNA"/>
</dbReference>
<dbReference type="Proteomes" id="UP000801492">
    <property type="component" value="Unassembled WGS sequence"/>
</dbReference>
<feature type="compositionally biased region" description="Acidic residues" evidence="1">
    <location>
        <begin position="1"/>
        <end position="10"/>
    </location>
</feature>
<evidence type="ECO:0000313" key="3">
    <source>
        <dbReference type="Proteomes" id="UP000801492"/>
    </source>
</evidence>
<evidence type="ECO:0000313" key="2">
    <source>
        <dbReference type="EMBL" id="KAF2889918.1"/>
    </source>
</evidence>
<dbReference type="AlphaFoldDB" id="A0A8K0G949"/>
<reference evidence="2" key="1">
    <citation type="submission" date="2019-08" db="EMBL/GenBank/DDBJ databases">
        <title>The genome of the North American firefly Photinus pyralis.</title>
        <authorList>
            <consortium name="Photinus pyralis genome working group"/>
            <person name="Fallon T.R."/>
            <person name="Sander Lower S.E."/>
            <person name="Weng J.-K."/>
        </authorList>
    </citation>
    <scope>NUCLEOTIDE SEQUENCE</scope>
    <source>
        <strain evidence="2">TRF0915ILg1</strain>
        <tissue evidence="2">Whole body</tissue>
    </source>
</reference>
<feature type="region of interest" description="Disordered" evidence="1">
    <location>
        <begin position="1"/>
        <end position="26"/>
    </location>
</feature>
<comment type="caution">
    <text evidence="2">The sequence shown here is derived from an EMBL/GenBank/DDBJ whole genome shotgun (WGS) entry which is preliminary data.</text>
</comment>
<proteinExistence type="predicted"/>
<dbReference type="OrthoDB" id="6779410at2759"/>
<evidence type="ECO:0000256" key="1">
    <source>
        <dbReference type="SAM" id="MobiDB-lite"/>
    </source>
</evidence>
<gene>
    <name evidence="2" type="ORF">ILUMI_16255</name>
</gene>
<protein>
    <submittedName>
        <fullName evidence="2">Uncharacterized protein</fullName>
    </submittedName>
</protein>
<sequence>MGVDGSEDVVGEDKTDRGTRKRKPVSKVLRLKKQEKHYAGSNINLDHFTPTCKHSNSNNTKFKSLDVPKKVLLSQKQKIYANTIKVQQDNRVSQLMQNGAQMKKSQGGKCKDKFIEKRQSVIKFTGLFKARESHYSRRFGTPFTDVCSYCERLNNKIKQANDANIHRVRAKQFNLLMKEEDADTTTFCFDLQQIQNLPKIPIQKAYYSLQIAFYSFCIVDINAKEPIFYT</sequence>
<organism evidence="2 3">
    <name type="scientific">Ignelater luminosus</name>
    <name type="common">Cucubano</name>
    <name type="synonym">Pyrophorus luminosus</name>
    <dbReference type="NCBI Taxonomy" id="2038154"/>
    <lineage>
        <taxon>Eukaryota</taxon>
        <taxon>Metazoa</taxon>
        <taxon>Ecdysozoa</taxon>
        <taxon>Arthropoda</taxon>
        <taxon>Hexapoda</taxon>
        <taxon>Insecta</taxon>
        <taxon>Pterygota</taxon>
        <taxon>Neoptera</taxon>
        <taxon>Endopterygota</taxon>
        <taxon>Coleoptera</taxon>
        <taxon>Polyphaga</taxon>
        <taxon>Elateriformia</taxon>
        <taxon>Elateroidea</taxon>
        <taxon>Elateridae</taxon>
        <taxon>Agrypninae</taxon>
        <taxon>Pyrophorini</taxon>
        <taxon>Ignelater</taxon>
    </lineage>
</organism>
<keyword evidence="3" id="KW-1185">Reference proteome</keyword>
<name>A0A8K0G949_IGNLU</name>